<proteinExistence type="predicted"/>
<organism evidence="1 2">
    <name type="scientific">Datura stramonium</name>
    <name type="common">Jimsonweed</name>
    <name type="synonym">Common thornapple</name>
    <dbReference type="NCBI Taxonomy" id="4076"/>
    <lineage>
        <taxon>Eukaryota</taxon>
        <taxon>Viridiplantae</taxon>
        <taxon>Streptophyta</taxon>
        <taxon>Embryophyta</taxon>
        <taxon>Tracheophyta</taxon>
        <taxon>Spermatophyta</taxon>
        <taxon>Magnoliopsida</taxon>
        <taxon>eudicotyledons</taxon>
        <taxon>Gunneridae</taxon>
        <taxon>Pentapetalae</taxon>
        <taxon>asterids</taxon>
        <taxon>lamiids</taxon>
        <taxon>Solanales</taxon>
        <taxon>Solanaceae</taxon>
        <taxon>Solanoideae</taxon>
        <taxon>Datureae</taxon>
        <taxon>Datura</taxon>
    </lineage>
</organism>
<dbReference type="EMBL" id="JACEIK010000148">
    <property type="protein sequence ID" value="MCD7450891.1"/>
    <property type="molecule type" value="Genomic_DNA"/>
</dbReference>
<reference evidence="1 2" key="1">
    <citation type="journal article" date="2021" name="BMC Genomics">
        <title>Datura genome reveals duplications of psychoactive alkaloid biosynthetic genes and high mutation rate following tissue culture.</title>
        <authorList>
            <person name="Rajewski A."/>
            <person name="Carter-House D."/>
            <person name="Stajich J."/>
            <person name="Litt A."/>
        </authorList>
    </citation>
    <scope>NUCLEOTIDE SEQUENCE [LARGE SCALE GENOMIC DNA]</scope>
    <source>
        <strain evidence="1">AR-01</strain>
    </source>
</reference>
<dbReference type="Proteomes" id="UP000823775">
    <property type="component" value="Unassembled WGS sequence"/>
</dbReference>
<evidence type="ECO:0000313" key="2">
    <source>
        <dbReference type="Proteomes" id="UP000823775"/>
    </source>
</evidence>
<name>A0ABS8RVV3_DATST</name>
<comment type="caution">
    <text evidence="1">The sequence shown here is derived from an EMBL/GenBank/DDBJ whole genome shotgun (WGS) entry which is preliminary data.</text>
</comment>
<gene>
    <name evidence="1" type="ORF">HAX54_008951</name>
</gene>
<accession>A0ABS8RVV3</accession>
<protein>
    <submittedName>
        <fullName evidence="1">Uncharacterized protein</fullName>
    </submittedName>
</protein>
<evidence type="ECO:0000313" key="1">
    <source>
        <dbReference type="EMBL" id="MCD7450891.1"/>
    </source>
</evidence>
<keyword evidence="2" id="KW-1185">Reference proteome</keyword>
<sequence length="78" mass="8902">MAGWSELPQDLTRLTAHWLVTYNDQVRFICVCTSWRYSGRAQCGRGRKTLSCMASKRVLKLMNPIIDDAISISGCRHQ</sequence>